<evidence type="ECO:0000313" key="4">
    <source>
        <dbReference type="Proteomes" id="UP000731519"/>
    </source>
</evidence>
<dbReference type="AlphaFoldDB" id="A0A1Y2NT32"/>
<evidence type="ECO:0000313" key="2">
    <source>
        <dbReference type="EMBL" id="OSY50401.1"/>
    </source>
</evidence>
<keyword evidence="4" id="KW-1185">Reference proteome</keyword>
<comment type="caution">
    <text evidence="2">The sequence shown here is derived from an EMBL/GenBank/DDBJ whole genome shotgun (WGS) entry which is preliminary data.</text>
</comment>
<gene>
    <name evidence="2" type="ORF">BG846_03977</name>
    <name evidence="1" type="ORF">K701_04155</name>
</gene>
<name>A0A1Y2NT32_STRFR</name>
<protein>
    <submittedName>
        <fullName evidence="2">Uncharacterized protein</fullName>
    </submittedName>
</protein>
<evidence type="ECO:0000313" key="3">
    <source>
        <dbReference type="Proteomes" id="UP000194318"/>
    </source>
</evidence>
<reference evidence="2 3" key="2">
    <citation type="submission" date="2016-09" db="EMBL/GenBank/DDBJ databases">
        <title>Streptomyces fradiae DSM40063, a candidate organism with high potential of specific P450 cytochromes.</title>
        <authorList>
            <person name="Grumaz C."/>
            <person name="Vainshtein Y."/>
            <person name="Kirstahler P."/>
            <person name="Sohn K."/>
        </authorList>
    </citation>
    <scope>NUCLEOTIDE SEQUENCE [LARGE SCALE GENOMIC DNA]</scope>
    <source>
        <strain evidence="2 3">DSM 40063</strain>
    </source>
</reference>
<sequence>MPGDKYELYGRPVPPHDPNADIMSVQESAFVLKCSVSHLRRWLAQNPKLRAYSGRRLVTNRKVRETYFRMNQSAKKQLQTAA</sequence>
<accession>A0A1Y2NT32</accession>
<dbReference type="Proteomes" id="UP000194318">
    <property type="component" value="Unassembled WGS sequence"/>
</dbReference>
<reference evidence="1 4" key="1">
    <citation type="submission" date="2013-05" db="EMBL/GenBank/DDBJ databases">
        <title>Genome Sequence of Streptomyces fradiae.</title>
        <authorList>
            <person name="Kirby R."/>
        </authorList>
    </citation>
    <scope>NUCLEOTIDE SEQUENCE [LARGE SCALE GENOMIC DNA]</scope>
    <source>
        <strain evidence="1 4">ATCC 10745</strain>
    </source>
</reference>
<evidence type="ECO:0000313" key="1">
    <source>
        <dbReference type="EMBL" id="KAF0651330.1"/>
    </source>
</evidence>
<organism evidence="2 3">
    <name type="scientific">Streptomyces fradiae ATCC 10745 = DSM 40063</name>
    <dbReference type="NCBI Taxonomy" id="1319510"/>
    <lineage>
        <taxon>Bacteria</taxon>
        <taxon>Bacillati</taxon>
        <taxon>Actinomycetota</taxon>
        <taxon>Actinomycetes</taxon>
        <taxon>Kitasatosporales</taxon>
        <taxon>Streptomycetaceae</taxon>
        <taxon>Streptomyces</taxon>
    </lineage>
</organism>
<dbReference type="EMBL" id="MIFZ01000283">
    <property type="protein sequence ID" value="OSY50401.1"/>
    <property type="molecule type" value="Genomic_DNA"/>
</dbReference>
<dbReference type="EMBL" id="ASYR01000004">
    <property type="protein sequence ID" value="KAF0651330.1"/>
    <property type="molecule type" value="Genomic_DNA"/>
</dbReference>
<dbReference type="RefSeq" id="WP_051839421.1">
    <property type="nucleotide sequence ID" value="NZ_ASYR01000004.1"/>
</dbReference>
<proteinExistence type="predicted"/>
<dbReference type="GeneID" id="91402638"/>
<dbReference type="Proteomes" id="UP000731519">
    <property type="component" value="Unassembled WGS sequence"/>
</dbReference>